<dbReference type="OrthoDB" id="526070at2759"/>
<dbReference type="Proteomes" id="UP000009168">
    <property type="component" value="Unassembled WGS sequence"/>
</dbReference>
<organism evidence="1 2">
    <name type="scientific">Tetrahymena thermophila (strain SB210)</name>
    <dbReference type="NCBI Taxonomy" id="312017"/>
    <lineage>
        <taxon>Eukaryota</taxon>
        <taxon>Sar</taxon>
        <taxon>Alveolata</taxon>
        <taxon>Ciliophora</taxon>
        <taxon>Intramacronucleata</taxon>
        <taxon>Oligohymenophorea</taxon>
        <taxon>Hymenostomatida</taxon>
        <taxon>Tetrahymenina</taxon>
        <taxon>Tetrahymenidae</taxon>
        <taxon>Tetrahymena</taxon>
    </lineage>
</organism>
<dbReference type="GeneID" id="7824692"/>
<dbReference type="STRING" id="312017.Q22KC9"/>
<keyword evidence="2" id="KW-1185">Reference proteome</keyword>
<dbReference type="InterPro" id="IPR011989">
    <property type="entry name" value="ARM-like"/>
</dbReference>
<proteinExistence type="predicted"/>
<dbReference type="SMART" id="SM00185">
    <property type="entry name" value="ARM"/>
    <property type="match status" value="2"/>
</dbReference>
<dbReference type="Gene3D" id="1.25.10.10">
    <property type="entry name" value="Leucine-rich Repeat Variant"/>
    <property type="match status" value="2"/>
</dbReference>
<name>Q22KC9_TETTS</name>
<gene>
    <name evidence="1" type="ORF">TTHERM_00313520</name>
</gene>
<dbReference type="PANTHER" id="PTHR15599:SF1">
    <property type="entry name" value="RADIAL SPOKE HEAD 14 HOMOLOG"/>
    <property type="match status" value="1"/>
</dbReference>
<dbReference type="SUPFAM" id="SSF48371">
    <property type="entry name" value="ARM repeat"/>
    <property type="match status" value="1"/>
</dbReference>
<dbReference type="AlphaFoldDB" id="Q22KC9"/>
<dbReference type="EMBL" id="GG662498">
    <property type="protein sequence ID" value="EAR85870.2"/>
    <property type="molecule type" value="Genomic_DNA"/>
</dbReference>
<accession>Q22KC9</accession>
<dbReference type="InterPro" id="IPR042856">
    <property type="entry name" value="RSP14"/>
</dbReference>
<evidence type="ECO:0000313" key="1">
    <source>
        <dbReference type="EMBL" id="EAR85870.2"/>
    </source>
</evidence>
<dbReference type="InterPro" id="IPR016024">
    <property type="entry name" value="ARM-type_fold"/>
</dbReference>
<dbReference type="HOGENOM" id="CLU_049263_0_0_1"/>
<dbReference type="InterPro" id="IPR000225">
    <property type="entry name" value="Armadillo"/>
</dbReference>
<dbReference type="eggNOG" id="ENOG502SC9S">
    <property type="taxonomic scope" value="Eukaryota"/>
</dbReference>
<protein>
    <submittedName>
        <fullName evidence="1">Armadillo/beta-catenin repeat protein</fullName>
    </submittedName>
</protein>
<dbReference type="InParanoid" id="Q22KC9"/>
<dbReference type="PANTHER" id="PTHR15599">
    <property type="entry name" value="RTDR1"/>
    <property type="match status" value="1"/>
</dbReference>
<evidence type="ECO:0000313" key="2">
    <source>
        <dbReference type="Proteomes" id="UP000009168"/>
    </source>
</evidence>
<reference evidence="2" key="1">
    <citation type="journal article" date="2006" name="PLoS Biol.">
        <title>Macronuclear genome sequence of the ciliate Tetrahymena thermophila, a model eukaryote.</title>
        <authorList>
            <person name="Eisen J.A."/>
            <person name="Coyne R.S."/>
            <person name="Wu M."/>
            <person name="Wu D."/>
            <person name="Thiagarajan M."/>
            <person name="Wortman J.R."/>
            <person name="Badger J.H."/>
            <person name="Ren Q."/>
            <person name="Amedeo P."/>
            <person name="Jones K.M."/>
            <person name="Tallon L.J."/>
            <person name="Delcher A.L."/>
            <person name="Salzberg S.L."/>
            <person name="Silva J.C."/>
            <person name="Haas B.J."/>
            <person name="Majoros W.H."/>
            <person name="Farzad M."/>
            <person name="Carlton J.M."/>
            <person name="Smith R.K. Jr."/>
            <person name="Garg J."/>
            <person name="Pearlman R.E."/>
            <person name="Karrer K.M."/>
            <person name="Sun L."/>
            <person name="Manning G."/>
            <person name="Elde N.C."/>
            <person name="Turkewitz A.P."/>
            <person name="Asai D.J."/>
            <person name="Wilkes D.E."/>
            <person name="Wang Y."/>
            <person name="Cai H."/>
            <person name="Collins K."/>
            <person name="Stewart B.A."/>
            <person name="Lee S.R."/>
            <person name="Wilamowska K."/>
            <person name="Weinberg Z."/>
            <person name="Ruzzo W.L."/>
            <person name="Wloga D."/>
            <person name="Gaertig J."/>
            <person name="Frankel J."/>
            <person name="Tsao C.-C."/>
            <person name="Gorovsky M.A."/>
            <person name="Keeling P.J."/>
            <person name="Waller R.F."/>
            <person name="Patron N.J."/>
            <person name="Cherry J.M."/>
            <person name="Stover N.A."/>
            <person name="Krieger C.J."/>
            <person name="del Toro C."/>
            <person name="Ryder H.F."/>
            <person name="Williamson S.C."/>
            <person name="Barbeau R.A."/>
            <person name="Hamilton E.P."/>
            <person name="Orias E."/>
        </authorList>
    </citation>
    <scope>NUCLEOTIDE SEQUENCE [LARGE SCALE GENOMIC DNA]</scope>
    <source>
        <strain evidence="2">SB210</strain>
    </source>
</reference>
<dbReference type="KEGG" id="tet:TTHERM_00313520"/>
<sequence length="555" mass="64687">MKYNVYFLKLAFLQIAFIQLLNFCKIIKNYNSKQLFIICNQARSFYILLGQIKKIMQSYKLHVVSEHLQDRYPYLEADFNDRYDNTEVYHAVFDRSIPKLIEILLMPEIEEFKYRDALITLNEMVSHQEMKDQMISQGLISIASAFLHHKIVEIRREAVLLLGSLVSIMRGRQIVDDLTYEGFKNLLFDENLKAREANAWALCRFLTGRDGVDRLAQSKIIQYMVESFLKYTEQPKLEEAKFIIMLLEGFLNILQYDNGIVFFVKTGIVARLNKILRNEDDTYYDRQWSLRINYLCLDCLAKICVNTQGKEEGIELKVINTANNFLDSPINEEKKYSVVLIMNCSIHLDGKKQCTYVDDDNLIRKLIALLDSKDENLRVDVKQALKNIAELPDGFLVITAKLAHNLNYLKEVFFVKQGNHRVFEQPVLLALAKLLPKTSELQNPPNLPANKVLDYEKYCIAICYFILNQEEVIHDALEQIVKLVEKLAPFLLFKNNKQLQDMVAHTLQKLIQDSETKRQLIQYIMKYGNVAHQSNNSTLNEEIAKYKKLSEMLSK</sequence>
<dbReference type="RefSeq" id="XP_001033533.2">
    <property type="nucleotide sequence ID" value="XM_001033533.3"/>
</dbReference>